<dbReference type="AlphaFoldDB" id="A0AAD5WPN8"/>
<feature type="region of interest" description="Disordered" evidence="3">
    <location>
        <begin position="362"/>
        <end position="392"/>
    </location>
</feature>
<dbReference type="GO" id="GO:0005783">
    <property type="term" value="C:endoplasmic reticulum"/>
    <property type="evidence" value="ECO:0007669"/>
    <property type="project" value="TreeGrafter"/>
</dbReference>
<dbReference type="EMBL" id="JAKWBI020000503">
    <property type="protein sequence ID" value="KAJ2894341.1"/>
    <property type="molecule type" value="Genomic_DNA"/>
</dbReference>
<sequence length="392" mass="43166">MAAPSDAPELPPAPSPQEQNQKQPSQSQADGPKPDNEAQQHSTSSRSPTPEPVINPNPQLQRYYGSLESRIGYKVIFSGARHHAYWDKDTYFPFPLAAHLRRMEDVLMRSLDLPLGEGCKVVDFGCGEGRVASYLASEGGMKVLGIDVTEHHLEGARRRVAAESKKWDGAGKGAGVEVRKIDYHNVFPSLSSRAGTFDGAYAMETLSHATDVRKVVGNMRDLLRPGGRVVIHEFAMCGVDERAVQERQDGARLTDRQKAAMKETWSWINRKVAMPSNQESYLHTYKRVLEEEGLEDVELRDLSENVKPIIRLLAVLAAVPYVLFVKVLGMKNRFPNTVGGWNVWKYWGWWKYVVITARKPGGAAVGPGRGESVAGEEEGGEGDGMGVGANLG</sequence>
<feature type="compositionally biased region" description="Polar residues" evidence="3">
    <location>
        <begin position="39"/>
        <end position="48"/>
    </location>
</feature>
<keyword evidence="1" id="KW-0808">Transferase</keyword>
<comment type="caution">
    <text evidence="5">The sequence shown here is derived from an EMBL/GenBank/DDBJ whole genome shotgun (WGS) entry which is preliminary data.</text>
</comment>
<dbReference type="CDD" id="cd02440">
    <property type="entry name" value="AdoMet_MTases"/>
    <property type="match status" value="1"/>
</dbReference>
<dbReference type="Pfam" id="PF13847">
    <property type="entry name" value="Methyltransf_31"/>
    <property type="match status" value="1"/>
</dbReference>
<feature type="domain" description="Methyltransferase" evidence="4">
    <location>
        <begin position="117"/>
        <end position="263"/>
    </location>
</feature>
<reference evidence="5" key="1">
    <citation type="submission" date="2022-07" db="EMBL/GenBank/DDBJ databases">
        <title>Draft genome sequence of Zalerion maritima ATCC 34329, a (micro)plastics degrading marine fungus.</title>
        <authorList>
            <person name="Paco A."/>
            <person name="Goncalves M.F.M."/>
            <person name="Rocha-Santos T.A.P."/>
            <person name="Alves A."/>
        </authorList>
    </citation>
    <scope>NUCLEOTIDE SEQUENCE</scope>
    <source>
        <strain evidence="5">ATCC 34329</strain>
    </source>
</reference>
<proteinExistence type="inferred from homology"/>
<dbReference type="PANTHER" id="PTHR44068:SF1">
    <property type="entry name" value="HYPOTHETICAL LOC100005854"/>
    <property type="match status" value="1"/>
</dbReference>
<dbReference type="InterPro" id="IPR050447">
    <property type="entry name" value="Erg6_SMT_methyltransf"/>
</dbReference>
<dbReference type="Proteomes" id="UP001201980">
    <property type="component" value="Unassembled WGS sequence"/>
</dbReference>
<evidence type="ECO:0000256" key="2">
    <source>
        <dbReference type="ARBA" id="ARBA00038188"/>
    </source>
</evidence>
<dbReference type="GO" id="GO:0006696">
    <property type="term" value="P:ergosterol biosynthetic process"/>
    <property type="evidence" value="ECO:0007669"/>
    <property type="project" value="TreeGrafter"/>
</dbReference>
<evidence type="ECO:0000313" key="6">
    <source>
        <dbReference type="Proteomes" id="UP001201980"/>
    </source>
</evidence>
<dbReference type="GO" id="GO:0003838">
    <property type="term" value="F:sterol 24-C-methyltransferase activity"/>
    <property type="evidence" value="ECO:0007669"/>
    <property type="project" value="TreeGrafter"/>
</dbReference>
<dbReference type="InterPro" id="IPR025714">
    <property type="entry name" value="Methyltranfer_dom"/>
</dbReference>
<organism evidence="5 6">
    <name type="scientific">Zalerion maritima</name>
    <dbReference type="NCBI Taxonomy" id="339359"/>
    <lineage>
        <taxon>Eukaryota</taxon>
        <taxon>Fungi</taxon>
        <taxon>Dikarya</taxon>
        <taxon>Ascomycota</taxon>
        <taxon>Pezizomycotina</taxon>
        <taxon>Sordariomycetes</taxon>
        <taxon>Lulworthiomycetidae</taxon>
        <taxon>Lulworthiales</taxon>
        <taxon>Lulworthiaceae</taxon>
        <taxon>Zalerion</taxon>
    </lineage>
</organism>
<feature type="region of interest" description="Disordered" evidence="3">
    <location>
        <begin position="1"/>
        <end position="59"/>
    </location>
</feature>
<dbReference type="PANTHER" id="PTHR44068">
    <property type="entry name" value="ZGC:194242"/>
    <property type="match status" value="1"/>
</dbReference>
<accession>A0AAD5WPN8</accession>
<gene>
    <name evidence="5" type="ORF">MKZ38_007717</name>
</gene>
<comment type="similarity">
    <text evidence="2">Belongs to the class I-like SAM-binding methyltransferase superfamily. Erg6/SMT family.</text>
</comment>
<name>A0AAD5WPN8_9PEZI</name>
<feature type="compositionally biased region" description="Low complexity" evidence="3">
    <location>
        <begin position="16"/>
        <end position="28"/>
    </location>
</feature>
<feature type="compositionally biased region" description="Gly residues" evidence="3">
    <location>
        <begin position="382"/>
        <end position="392"/>
    </location>
</feature>
<evidence type="ECO:0000313" key="5">
    <source>
        <dbReference type="EMBL" id="KAJ2894341.1"/>
    </source>
</evidence>
<dbReference type="InterPro" id="IPR029063">
    <property type="entry name" value="SAM-dependent_MTases_sf"/>
</dbReference>
<evidence type="ECO:0000256" key="3">
    <source>
        <dbReference type="SAM" id="MobiDB-lite"/>
    </source>
</evidence>
<keyword evidence="6" id="KW-1185">Reference proteome</keyword>
<evidence type="ECO:0000256" key="1">
    <source>
        <dbReference type="ARBA" id="ARBA00022679"/>
    </source>
</evidence>
<dbReference type="Gene3D" id="3.40.50.150">
    <property type="entry name" value="Vaccinia Virus protein VP39"/>
    <property type="match status" value="1"/>
</dbReference>
<dbReference type="SUPFAM" id="SSF53335">
    <property type="entry name" value="S-adenosyl-L-methionine-dependent methyltransferases"/>
    <property type="match status" value="1"/>
</dbReference>
<evidence type="ECO:0000259" key="4">
    <source>
        <dbReference type="Pfam" id="PF13847"/>
    </source>
</evidence>
<protein>
    <recommendedName>
        <fullName evidence="4">Methyltransferase domain-containing protein</fullName>
    </recommendedName>
</protein>